<dbReference type="Proteomes" id="UP000036987">
    <property type="component" value="Unassembled WGS sequence"/>
</dbReference>
<feature type="transmembrane region" description="Helical" evidence="6">
    <location>
        <begin position="82"/>
        <end position="103"/>
    </location>
</feature>
<protein>
    <submittedName>
        <fullName evidence="8">Cationic amino acid transporter 9, chloroplastic</fullName>
    </submittedName>
</protein>
<keyword evidence="5 6" id="KW-0472">Membrane</keyword>
<evidence type="ECO:0000313" key="9">
    <source>
        <dbReference type="Proteomes" id="UP000036987"/>
    </source>
</evidence>
<dbReference type="InterPro" id="IPR029485">
    <property type="entry name" value="CAT_C"/>
</dbReference>
<evidence type="ECO:0000259" key="7">
    <source>
        <dbReference type="Pfam" id="PF13906"/>
    </source>
</evidence>
<reference evidence="9" key="1">
    <citation type="journal article" date="2016" name="Nature">
        <title>The genome of the seagrass Zostera marina reveals angiosperm adaptation to the sea.</title>
        <authorList>
            <person name="Olsen J.L."/>
            <person name="Rouze P."/>
            <person name="Verhelst B."/>
            <person name="Lin Y.-C."/>
            <person name="Bayer T."/>
            <person name="Collen J."/>
            <person name="Dattolo E."/>
            <person name="De Paoli E."/>
            <person name="Dittami S."/>
            <person name="Maumus F."/>
            <person name="Michel G."/>
            <person name="Kersting A."/>
            <person name="Lauritano C."/>
            <person name="Lohaus R."/>
            <person name="Toepel M."/>
            <person name="Tonon T."/>
            <person name="Vanneste K."/>
            <person name="Amirebrahimi M."/>
            <person name="Brakel J."/>
            <person name="Bostroem C."/>
            <person name="Chovatia M."/>
            <person name="Grimwood J."/>
            <person name="Jenkins J.W."/>
            <person name="Jueterbock A."/>
            <person name="Mraz A."/>
            <person name="Stam W.T."/>
            <person name="Tice H."/>
            <person name="Bornberg-Bauer E."/>
            <person name="Green P.J."/>
            <person name="Pearson G.A."/>
            <person name="Procaccini G."/>
            <person name="Duarte C.M."/>
            <person name="Schmutz J."/>
            <person name="Reusch T.B.H."/>
            <person name="Van de Peer Y."/>
        </authorList>
    </citation>
    <scope>NUCLEOTIDE SEQUENCE [LARGE SCALE GENOMIC DNA]</scope>
    <source>
        <strain evidence="9">cv. Finnish</strain>
    </source>
</reference>
<feature type="transmembrane region" description="Helical" evidence="6">
    <location>
        <begin position="115"/>
        <end position="136"/>
    </location>
</feature>
<evidence type="ECO:0000256" key="2">
    <source>
        <dbReference type="ARBA" id="ARBA00008572"/>
    </source>
</evidence>
<dbReference type="Pfam" id="PF13906">
    <property type="entry name" value="AA_permease_C"/>
    <property type="match status" value="1"/>
</dbReference>
<dbReference type="InterPro" id="IPR002293">
    <property type="entry name" value="AA/rel_permease1"/>
</dbReference>
<dbReference type="Pfam" id="PF13520">
    <property type="entry name" value="AA_permease_2"/>
    <property type="match status" value="1"/>
</dbReference>
<dbReference type="GO" id="GO:0015171">
    <property type="term" value="F:amino acid transmembrane transporter activity"/>
    <property type="evidence" value="ECO:0000318"/>
    <property type="project" value="GO_Central"/>
</dbReference>
<dbReference type="OMA" id="WILGWDL"/>
<evidence type="ECO:0000256" key="4">
    <source>
        <dbReference type="ARBA" id="ARBA00022989"/>
    </source>
</evidence>
<sequence length="599" mass="64033">MGDYSTPIKSELQVASSIRNRSHTIAIMRGEGDEIPLNSVTSITNAPPASFFSTFCSAANRRKSLSDDVYSAKSEKNLVRSLGLFELILLGIGASIGAGIFVVTGTVAHDAGPGVTISFIIAGAACVLNALCYAELSSRFPAVVGGAYLYTYTAFNELMAFLVFAQLMLDYHIGAASIARSLASYLVSLVELFPFINGQVPSWIGHGGLEFFGGVVSINILPPIILTVITLILCRGVKESSALNTFMTLLKISIVIVVIFAGAFEVDVSNWQPFAPNGIHAIVTGATVVFFSYVGFDAVANSAEESKRPQRDLPIAILGSLVICAMLYIAVCLVLTGMVPYLSLGDEAPLAEAFTAKGMKFVSLLISIGAVAGLTTTLLVGLYVQSRLYLGLGRDGLLPHIFSKVHNTRHTPVHSQIWVGVVAGIMAGIFNVDILSHILSVGTLTGYSVVAACVVTLRWREKTSSNVYPGWNEGVVSIGLVVCSGFAMGLCFRFSASILFMVLAMLVAIVSVAALHFRHVYGNPPGFTCPAVPILPSLCIFFNIFLFAQLHVEAWWRFVIVTIISIAIYGIYGQHNAHPTNSENSLLYHSIPSSSTINP</sequence>
<dbReference type="PANTHER" id="PTHR43243">
    <property type="entry name" value="INNER MEMBRANE TRANSPORTER YGJI-RELATED"/>
    <property type="match status" value="1"/>
</dbReference>
<feature type="transmembrane region" description="Helical" evidence="6">
    <location>
        <begin position="496"/>
        <end position="515"/>
    </location>
</feature>
<accession>A0A0K9P249</accession>
<feature type="transmembrane region" description="Helical" evidence="6">
    <location>
        <begin position="554"/>
        <end position="572"/>
    </location>
</feature>
<feature type="transmembrane region" description="Helical" evidence="6">
    <location>
        <begin position="148"/>
        <end position="169"/>
    </location>
</feature>
<evidence type="ECO:0000256" key="5">
    <source>
        <dbReference type="ARBA" id="ARBA00023136"/>
    </source>
</evidence>
<evidence type="ECO:0000256" key="3">
    <source>
        <dbReference type="ARBA" id="ARBA00022692"/>
    </source>
</evidence>
<dbReference type="GO" id="GO:0006865">
    <property type="term" value="P:amino acid transport"/>
    <property type="evidence" value="ECO:0000318"/>
    <property type="project" value="GO_Central"/>
</dbReference>
<name>A0A0K9P249_ZOSMR</name>
<dbReference type="GO" id="GO:0016020">
    <property type="term" value="C:membrane"/>
    <property type="evidence" value="ECO:0007669"/>
    <property type="project" value="UniProtKB-SubCell"/>
</dbReference>
<evidence type="ECO:0000256" key="1">
    <source>
        <dbReference type="ARBA" id="ARBA00004141"/>
    </source>
</evidence>
<comment type="caution">
    <text evidence="8">The sequence shown here is derived from an EMBL/GenBank/DDBJ whole genome shotgun (WGS) entry which is preliminary data.</text>
</comment>
<dbReference type="PANTHER" id="PTHR43243:SF45">
    <property type="entry name" value="CATIONIC AMINO ACID TRANSPORTER 9, CHLOROPLASTIC"/>
    <property type="match status" value="1"/>
</dbReference>
<keyword evidence="3 6" id="KW-0812">Transmembrane</keyword>
<dbReference type="Gene3D" id="1.20.1740.10">
    <property type="entry name" value="Amino acid/polyamine transporter I"/>
    <property type="match status" value="1"/>
</dbReference>
<comment type="similarity">
    <text evidence="2">Belongs to the amino acid-polyamine-organocation (APC) superfamily. Cationic amino acid transporter (CAT) (TC 2.A.3.3) family.</text>
</comment>
<evidence type="ECO:0000313" key="8">
    <source>
        <dbReference type="EMBL" id="KMZ63063.1"/>
    </source>
</evidence>
<feature type="transmembrane region" description="Helical" evidence="6">
    <location>
        <begin position="317"/>
        <end position="341"/>
    </location>
</feature>
<feature type="transmembrane region" description="Helical" evidence="6">
    <location>
        <begin position="527"/>
        <end position="548"/>
    </location>
</feature>
<comment type="subcellular location">
    <subcellularLocation>
        <location evidence="1">Membrane</location>
        <topology evidence="1">Multi-pass membrane protein</topology>
    </subcellularLocation>
</comment>
<feature type="transmembrane region" description="Helical" evidence="6">
    <location>
        <begin position="413"/>
        <end position="432"/>
    </location>
</feature>
<keyword evidence="9" id="KW-1185">Reference proteome</keyword>
<keyword evidence="4 6" id="KW-1133">Transmembrane helix</keyword>
<feature type="transmembrane region" description="Helical" evidence="6">
    <location>
        <begin position="278"/>
        <end position="296"/>
    </location>
</feature>
<feature type="transmembrane region" description="Helical" evidence="6">
    <location>
        <begin position="471"/>
        <end position="490"/>
    </location>
</feature>
<dbReference type="OrthoDB" id="5982228at2759"/>
<proteinExistence type="inferred from homology"/>
<organism evidence="8 9">
    <name type="scientific">Zostera marina</name>
    <name type="common">Eelgrass</name>
    <dbReference type="NCBI Taxonomy" id="29655"/>
    <lineage>
        <taxon>Eukaryota</taxon>
        <taxon>Viridiplantae</taxon>
        <taxon>Streptophyta</taxon>
        <taxon>Embryophyta</taxon>
        <taxon>Tracheophyta</taxon>
        <taxon>Spermatophyta</taxon>
        <taxon>Magnoliopsida</taxon>
        <taxon>Liliopsida</taxon>
        <taxon>Zosteraceae</taxon>
        <taxon>Zostera</taxon>
    </lineage>
</organism>
<dbReference type="AlphaFoldDB" id="A0A0K9P249"/>
<feature type="transmembrane region" description="Helical" evidence="6">
    <location>
        <begin position="211"/>
        <end position="234"/>
    </location>
</feature>
<evidence type="ECO:0000256" key="6">
    <source>
        <dbReference type="SAM" id="Phobius"/>
    </source>
</evidence>
<feature type="transmembrane region" description="Helical" evidence="6">
    <location>
        <begin position="246"/>
        <end position="266"/>
    </location>
</feature>
<feature type="transmembrane region" description="Helical" evidence="6">
    <location>
        <begin position="361"/>
        <end position="384"/>
    </location>
</feature>
<dbReference type="STRING" id="29655.A0A0K9P249"/>
<dbReference type="EMBL" id="LFYR01001279">
    <property type="protein sequence ID" value="KMZ63063.1"/>
    <property type="molecule type" value="Genomic_DNA"/>
</dbReference>
<feature type="domain" description="Cationic amino acid transporter C-terminal" evidence="7">
    <location>
        <begin position="527"/>
        <end position="576"/>
    </location>
</feature>
<gene>
    <name evidence="8" type="ORF">ZOSMA_42G01020</name>
</gene>